<dbReference type="Pfam" id="PF22691">
    <property type="entry name" value="Thiolase_C_1"/>
    <property type="match status" value="1"/>
</dbReference>
<dbReference type="InParanoid" id="D9Q2A3"/>
<evidence type="ECO:0000259" key="3">
    <source>
        <dbReference type="Pfam" id="PF22691"/>
    </source>
</evidence>
<dbReference type="InterPro" id="IPR055140">
    <property type="entry name" value="Thiolase_C_2"/>
</dbReference>
<name>D9Q2A3_ACIS3</name>
<dbReference type="InterPro" id="IPR002155">
    <property type="entry name" value="Thiolase"/>
</dbReference>
<evidence type="ECO:0000259" key="2">
    <source>
        <dbReference type="Pfam" id="PF00108"/>
    </source>
</evidence>
<dbReference type="PANTHER" id="PTHR42870">
    <property type="entry name" value="ACETYL-COA C-ACETYLTRANSFERASE"/>
    <property type="match status" value="1"/>
</dbReference>
<dbReference type="FunCoup" id="D9Q2A3">
    <property type="interactions" value="13"/>
</dbReference>
<dbReference type="OrthoDB" id="167534at2157"/>
<keyword evidence="1" id="KW-0414">Isoprene biosynthesis</keyword>
<dbReference type="GeneID" id="9499281"/>
<feature type="domain" description="Thiolase C-terminal" evidence="3">
    <location>
        <begin position="267"/>
        <end position="376"/>
    </location>
</feature>
<reference evidence="4 5" key="1">
    <citation type="journal article" date="2010" name="Appl. Environ. Microbiol.">
        <title>The genome sequence of the crenarchaeon Acidilobus saccharovorans supports a new order, Acidilobales, and suggests an important ecological role in terrestrial acidic hot springs.</title>
        <authorList>
            <person name="Mardanov A.V."/>
            <person name="Svetlitchnyi V.A."/>
            <person name="Beletsky A.V."/>
            <person name="Prokofeva M.I."/>
            <person name="Bonch-Osmolovskaya E.A."/>
            <person name="Ravin N.V."/>
            <person name="Skryabin K.G."/>
        </authorList>
    </citation>
    <scope>NUCLEOTIDE SEQUENCE [LARGE SCALE GENOMIC DNA]</scope>
    <source>
        <strain evidence="5">DSM 16705 / JCM 18335 / VKM B-2471 / 345-15</strain>
    </source>
</reference>
<dbReference type="PANTHER" id="PTHR42870:SF6">
    <property type="entry name" value="ACETYL-COA C-ACYLTRANSFERASE"/>
    <property type="match status" value="1"/>
</dbReference>
<dbReference type="Pfam" id="PF00108">
    <property type="entry name" value="Thiolase_N"/>
    <property type="match status" value="1"/>
</dbReference>
<dbReference type="AlphaFoldDB" id="D9Q2A3"/>
<dbReference type="EMBL" id="CP001742">
    <property type="protein sequence ID" value="ADL19441.1"/>
    <property type="molecule type" value="Genomic_DNA"/>
</dbReference>
<dbReference type="RefSeq" id="WP_013266953.1">
    <property type="nucleotide sequence ID" value="NC_014374.1"/>
</dbReference>
<keyword evidence="5" id="KW-1185">Reference proteome</keyword>
<evidence type="ECO:0000256" key="1">
    <source>
        <dbReference type="ARBA" id="ARBA00023229"/>
    </source>
</evidence>
<dbReference type="GO" id="GO:0008299">
    <property type="term" value="P:isoprenoid biosynthetic process"/>
    <property type="evidence" value="ECO:0007669"/>
    <property type="project" value="UniProtKB-KW"/>
</dbReference>
<evidence type="ECO:0000313" key="5">
    <source>
        <dbReference type="Proteomes" id="UP000000346"/>
    </source>
</evidence>
<organism evidence="4 5">
    <name type="scientific">Acidilobus saccharovorans (strain DSM 16705 / JCM 18335 / VKM B-2471 / 345-15)</name>
    <dbReference type="NCBI Taxonomy" id="666510"/>
    <lineage>
        <taxon>Archaea</taxon>
        <taxon>Thermoproteota</taxon>
        <taxon>Thermoprotei</taxon>
        <taxon>Acidilobales</taxon>
        <taxon>Acidilobaceae</taxon>
        <taxon>Acidilobus</taxon>
    </lineage>
</organism>
<dbReference type="SUPFAM" id="SSF53901">
    <property type="entry name" value="Thiolase-like"/>
    <property type="match status" value="1"/>
</dbReference>
<accession>D9Q2A3</accession>
<proteinExistence type="predicted"/>
<dbReference type="STRING" id="666510.ASAC_1036"/>
<feature type="domain" description="Thiolase N-terminal" evidence="2">
    <location>
        <begin position="21"/>
        <end position="221"/>
    </location>
</feature>
<dbReference type="Gene3D" id="3.40.47.10">
    <property type="match status" value="1"/>
</dbReference>
<dbReference type="eggNOG" id="arCOG01278">
    <property type="taxonomic scope" value="Archaea"/>
</dbReference>
<dbReference type="HOGENOM" id="CLU_035425_4_0_2"/>
<dbReference type="InterPro" id="IPR020616">
    <property type="entry name" value="Thiolase_N"/>
</dbReference>
<protein>
    <submittedName>
        <fullName evidence="4">Putative 3-ketoacyl-CoA thiolase</fullName>
    </submittedName>
</protein>
<dbReference type="InterPro" id="IPR016039">
    <property type="entry name" value="Thiolase-like"/>
</dbReference>
<gene>
    <name evidence="4" type="ordered locus">ASAC_1036</name>
</gene>
<dbReference type="GO" id="GO:0016747">
    <property type="term" value="F:acyltransferase activity, transferring groups other than amino-acyl groups"/>
    <property type="evidence" value="ECO:0007669"/>
    <property type="project" value="InterPro"/>
</dbReference>
<dbReference type="Proteomes" id="UP000000346">
    <property type="component" value="Chromosome"/>
</dbReference>
<dbReference type="PIRSF" id="PIRSF000429">
    <property type="entry name" value="Ac-CoA_Ac_transf"/>
    <property type="match status" value="1"/>
</dbReference>
<dbReference type="KEGG" id="asc:ASAC_1036"/>
<sequence>MASYIEGVGMVKVERHYEKDLYQLAAEAAFNAIDQAGGASGIDYIVVSNALSSVQDEQLDLGGYIALSLGLRGVRALKVEAGEASGLAAVAVAHSLIESNVADKVLVVGVEKVTEFQSSKTYRHLQMVFDANSRSFYNVGFAADAAMLTRIYMDTYNVDRDLLSYWPALMHNNAKENPYAMLNFAIKPDRVSKSQVMADPITLLDSYPLGDGAAALLLSSKDSSKSPMAKITAVESASGLGSLELADDPLIIDSLAEAYRRLQNIASTDGVDVIELHDSFTIMGLLTLETIGLAPRGKAAELVANGRFSAGGEGPVVNPSGGLKARGHPIGATGVYQVAEVALQVAGKFPGLQVRGARKGLAVSINGVGSNSYVALVEGVE</sequence>
<evidence type="ECO:0000313" key="4">
    <source>
        <dbReference type="EMBL" id="ADL19441.1"/>
    </source>
</evidence>
<dbReference type="CDD" id="cd00829">
    <property type="entry name" value="SCP-x_thiolase"/>
    <property type="match status" value="1"/>
</dbReference>